<dbReference type="RefSeq" id="WP_092695824.1">
    <property type="nucleotide sequence ID" value="NZ_FNBK01000046.1"/>
</dbReference>
<proteinExistence type="predicted"/>
<reference evidence="2" key="1">
    <citation type="submission" date="2016-10" db="EMBL/GenBank/DDBJ databases">
        <authorList>
            <person name="Varghese N."/>
            <person name="Submissions S."/>
        </authorList>
    </citation>
    <scope>NUCLEOTIDE SEQUENCE [LARGE SCALE GENOMIC DNA]</scope>
    <source>
        <strain evidence="2">IBRC-M 10760</strain>
    </source>
</reference>
<keyword evidence="2" id="KW-1185">Reference proteome</keyword>
<gene>
    <name evidence="1" type="ORF">SAMN05216218_1466</name>
</gene>
<organism evidence="1 2">
    <name type="scientific">Halorientalis regularis</name>
    <dbReference type="NCBI Taxonomy" id="660518"/>
    <lineage>
        <taxon>Archaea</taxon>
        <taxon>Methanobacteriati</taxon>
        <taxon>Methanobacteriota</taxon>
        <taxon>Stenosarchaea group</taxon>
        <taxon>Halobacteria</taxon>
        <taxon>Halobacteriales</taxon>
        <taxon>Haloarculaceae</taxon>
        <taxon>Halorientalis</taxon>
    </lineage>
</organism>
<accession>A0A1G7UAT3</accession>
<dbReference type="AlphaFoldDB" id="A0A1G7UAT3"/>
<dbReference type="STRING" id="660518.SAMN05216218_1466"/>
<protein>
    <submittedName>
        <fullName evidence="1">Uncharacterized protein</fullName>
    </submittedName>
</protein>
<evidence type="ECO:0000313" key="2">
    <source>
        <dbReference type="Proteomes" id="UP000199076"/>
    </source>
</evidence>
<dbReference type="Proteomes" id="UP000199076">
    <property type="component" value="Unassembled WGS sequence"/>
</dbReference>
<dbReference type="EMBL" id="FNBK01000046">
    <property type="protein sequence ID" value="SDG44567.1"/>
    <property type="molecule type" value="Genomic_DNA"/>
</dbReference>
<sequence>MARHAIDEGDVSTALPTTPEEIRAAFDDVPRLDQPSGEDRWLAERTFPDAATEALDSVPDPHHDCVYNQATVVPPWVAATAYCDAVPLEDPHREEAVRDTLMDHILLSPDFQLVDGRDAVEAIISAAESGGADV</sequence>
<name>A0A1G7UAT3_9EURY</name>
<evidence type="ECO:0000313" key="1">
    <source>
        <dbReference type="EMBL" id="SDG44567.1"/>
    </source>
</evidence>
<dbReference type="OrthoDB" id="386742at2157"/>